<evidence type="ECO:0000256" key="6">
    <source>
        <dbReference type="ARBA" id="ARBA00022741"/>
    </source>
</evidence>
<dbReference type="Pfam" id="PF07517">
    <property type="entry name" value="SecA_DEAD"/>
    <property type="match status" value="1"/>
</dbReference>
<dbReference type="SUPFAM" id="SSF81767">
    <property type="entry name" value="Pre-protein crosslinking domain of SecA"/>
    <property type="match status" value="1"/>
</dbReference>
<feature type="binding site" evidence="12">
    <location>
        <begin position="102"/>
        <end position="106"/>
    </location>
    <ligand>
        <name>ATP</name>
        <dbReference type="ChEBI" id="CHEBI:30616"/>
    </ligand>
</feature>
<dbReference type="Gene3D" id="3.40.50.300">
    <property type="entry name" value="P-loop containing nucleotide triphosphate hydrolases"/>
    <property type="match status" value="2"/>
</dbReference>
<dbReference type="PRINTS" id="PR00906">
    <property type="entry name" value="SECA"/>
</dbReference>
<dbReference type="SUPFAM" id="SSF52540">
    <property type="entry name" value="P-loop containing nucleoside triphosphate hydrolases"/>
    <property type="match status" value="2"/>
</dbReference>
<dbReference type="InterPro" id="IPR027417">
    <property type="entry name" value="P-loop_NTPase"/>
</dbReference>
<dbReference type="SMART" id="SM00957">
    <property type="entry name" value="SecA_DEAD"/>
    <property type="match status" value="1"/>
</dbReference>
<dbReference type="PANTHER" id="PTHR30612:SF0">
    <property type="entry name" value="CHLOROPLAST PROTEIN-TRANSPORTING ATPASE"/>
    <property type="match status" value="1"/>
</dbReference>
<dbReference type="Gene3D" id="1.10.3060.10">
    <property type="entry name" value="Helical scaffold and wing domains of SecA"/>
    <property type="match status" value="1"/>
</dbReference>
<dbReference type="NCBIfam" id="NF006630">
    <property type="entry name" value="PRK09200.1"/>
    <property type="match status" value="1"/>
</dbReference>
<dbReference type="InterPro" id="IPR036266">
    <property type="entry name" value="SecA_Wing/Scaffold_sf"/>
</dbReference>
<organism evidence="17 18">
    <name type="scientific">Mesomycoplasma lagogenitalium</name>
    <dbReference type="NCBI Taxonomy" id="171286"/>
    <lineage>
        <taxon>Bacteria</taxon>
        <taxon>Bacillati</taxon>
        <taxon>Mycoplasmatota</taxon>
        <taxon>Mycoplasmoidales</taxon>
        <taxon>Metamycoplasmataceae</taxon>
        <taxon>Mesomycoplasma</taxon>
    </lineage>
</organism>
<keyword evidence="18" id="KW-1185">Reference proteome</keyword>
<evidence type="ECO:0000313" key="18">
    <source>
        <dbReference type="Proteomes" id="UP001179842"/>
    </source>
</evidence>
<evidence type="ECO:0000256" key="12">
    <source>
        <dbReference type="HAMAP-Rule" id="MF_01382"/>
    </source>
</evidence>
<dbReference type="InterPro" id="IPR036670">
    <property type="entry name" value="SecA_X-link_sf"/>
</dbReference>
<accession>A0ABY8LTW9</accession>
<reference evidence="17" key="1">
    <citation type="submission" date="2023-04" db="EMBL/GenBank/DDBJ databases">
        <title>Completed genome of Mycoplasma lagogenitalium type strain 12MS.</title>
        <authorList>
            <person name="Spergser J."/>
        </authorList>
    </citation>
    <scope>NUCLEOTIDE SEQUENCE</scope>
    <source>
        <strain evidence="17">12MS</strain>
    </source>
</reference>
<dbReference type="InterPro" id="IPR014001">
    <property type="entry name" value="Helicase_ATP-bd"/>
</dbReference>
<evidence type="ECO:0000256" key="9">
    <source>
        <dbReference type="ARBA" id="ARBA00022967"/>
    </source>
</evidence>
<evidence type="ECO:0000256" key="8">
    <source>
        <dbReference type="ARBA" id="ARBA00022927"/>
    </source>
</evidence>
<evidence type="ECO:0000256" key="13">
    <source>
        <dbReference type="RuleBase" id="RU003874"/>
    </source>
</evidence>
<dbReference type="InterPro" id="IPR001650">
    <property type="entry name" value="Helicase_C-like"/>
</dbReference>
<dbReference type="EMBL" id="CP122979">
    <property type="protein sequence ID" value="WGI36679.1"/>
    <property type="molecule type" value="Genomic_DNA"/>
</dbReference>
<comment type="subunit">
    <text evidence="12">Monomer and homodimer. Part of the essential Sec protein translocation apparatus which comprises SecA, SecYEG and auxiliary proteins SecDF. Other proteins may also be involved.</text>
</comment>
<evidence type="ECO:0000256" key="2">
    <source>
        <dbReference type="ARBA" id="ARBA00007650"/>
    </source>
</evidence>
<protein>
    <recommendedName>
        <fullName evidence="12 13">Protein translocase subunit SecA</fullName>
        <ecNumber evidence="12">7.4.2.8</ecNumber>
    </recommendedName>
</protein>
<dbReference type="CDD" id="cd17928">
    <property type="entry name" value="DEXDc_SecA"/>
    <property type="match status" value="1"/>
</dbReference>
<evidence type="ECO:0000256" key="1">
    <source>
        <dbReference type="ARBA" id="ARBA00004170"/>
    </source>
</evidence>
<dbReference type="Pfam" id="PF01043">
    <property type="entry name" value="SecA_PP_bind"/>
    <property type="match status" value="1"/>
</dbReference>
<dbReference type="SUPFAM" id="SSF81886">
    <property type="entry name" value="Helical scaffold and wing domains of SecA"/>
    <property type="match status" value="1"/>
</dbReference>
<dbReference type="RefSeq" id="WP_280101980.1">
    <property type="nucleotide sequence ID" value="NZ_CP122979.1"/>
</dbReference>
<dbReference type="PROSITE" id="PS51192">
    <property type="entry name" value="HELICASE_ATP_BIND_1"/>
    <property type="match status" value="1"/>
</dbReference>
<evidence type="ECO:0000256" key="10">
    <source>
        <dbReference type="ARBA" id="ARBA00023010"/>
    </source>
</evidence>
<dbReference type="PROSITE" id="PS51194">
    <property type="entry name" value="HELICASE_CTER"/>
    <property type="match status" value="1"/>
</dbReference>
<evidence type="ECO:0000259" key="15">
    <source>
        <dbReference type="PROSITE" id="PS51194"/>
    </source>
</evidence>
<dbReference type="NCBIfam" id="TIGR00963">
    <property type="entry name" value="secA"/>
    <property type="match status" value="1"/>
</dbReference>
<feature type="binding site" evidence="12">
    <location>
        <position position="490"/>
    </location>
    <ligand>
        <name>ATP</name>
        <dbReference type="ChEBI" id="CHEBI:30616"/>
    </ligand>
</feature>
<feature type="domain" description="SecA family profile" evidence="16">
    <location>
        <begin position="1"/>
        <end position="566"/>
    </location>
</feature>
<keyword evidence="5 12" id="KW-0963">Cytoplasm</keyword>
<feature type="domain" description="Helicase ATP-binding" evidence="14">
    <location>
        <begin position="86"/>
        <end position="224"/>
    </location>
</feature>
<dbReference type="EC" id="7.4.2.8" evidence="12"/>
<evidence type="ECO:0000256" key="3">
    <source>
        <dbReference type="ARBA" id="ARBA00022448"/>
    </source>
</evidence>
<evidence type="ECO:0000313" key="17">
    <source>
        <dbReference type="EMBL" id="WGI36679.1"/>
    </source>
</evidence>
<comment type="function">
    <text evidence="12">Part of the Sec protein translocase complex. Interacts with the SecYEG preprotein conducting channel. Has a central role in coupling the hydrolysis of ATP to the transfer of proteins into and across the cell membrane, serving as an ATP-driven molecular motor driving the stepwise translocation of polypeptide chains across the membrane.</text>
</comment>
<keyword evidence="4 12" id="KW-1003">Cell membrane</keyword>
<keyword evidence="8 12" id="KW-0653">Protein transport</keyword>
<name>A0ABY8LTW9_9BACT</name>
<proteinExistence type="inferred from homology"/>
<comment type="subcellular location">
    <subcellularLocation>
        <location evidence="12">Cell membrane</location>
        <topology evidence="12">Peripheral membrane protein</topology>
        <orientation evidence="12">Cytoplasmic side</orientation>
    </subcellularLocation>
    <subcellularLocation>
        <location evidence="12">Cytoplasm</location>
    </subcellularLocation>
    <subcellularLocation>
        <location evidence="1">Membrane</location>
        <topology evidence="1">Peripheral membrane protein</topology>
    </subcellularLocation>
    <text evidence="12">Distribution is 50-50.</text>
</comment>
<dbReference type="InterPro" id="IPR011130">
    <property type="entry name" value="SecA_preprotein_X-link_dom"/>
</dbReference>
<keyword evidence="9 12" id="KW-1278">Translocase</keyword>
<evidence type="ECO:0000256" key="4">
    <source>
        <dbReference type="ARBA" id="ARBA00022475"/>
    </source>
</evidence>
<dbReference type="Pfam" id="PF07516">
    <property type="entry name" value="SecA_SW"/>
    <property type="match status" value="1"/>
</dbReference>
<keyword evidence="3 12" id="KW-0813">Transport</keyword>
<evidence type="ECO:0000256" key="5">
    <source>
        <dbReference type="ARBA" id="ARBA00022490"/>
    </source>
</evidence>
<dbReference type="Pfam" id="PF21090">
    <property type="entry name" value="P-loop_SecA"/>
    <property type="match status" value="2"/>
</dbReference>
<dbReference type="CDD" id="cd18803">
    <property type="entry name" value="SF2_C_secA"/>
    <property type="match status" value="1"/>
</dbReference>
<dbReference type="InterPro" id="IPR044722">
    <property type="entry name" value="SecA_SF2_C"/>
</dbReference>
<feature type="domain" description="Helicase C-terminal" evidence="15">
    <location>
        <begin position="408"/>
        <end position="571"/>
    </location>
</feature>
<dbReference type="InterPro" id="IPR000185">
    <property type="entry name" value="SecA"/>
</dbReference>
<comment type="catalytic activity">
    <reaction evidence="12">
        <text>ATP + H2O + cellular proteinSide 1 = ADP + phosphate + cellular proteinSide 2.</text>
        <dbReference type="EC" id="7.4.2.8"/>
    </reaction>
</comment>
<dbReference type="InterPro" id="IPR014018">
    <property type="entry name" value="SecA_motor_DEAD"/>
</dbReference>
<gene>
    <name evidence="12 17" type="primary">secA</name>
    <name evidence="17" type="ORF">QEG99_00115</name>
</gene>
<dbReference type="HAMAP" id="MF_01382">
    <property type="entry name" value="SecA"/>
    <property type="match status" value="1"/>
</dbReference>
<keyword evidence="6 12" id="KW-0547">Nucleotide-binding</keyword>
<evidence type="ECO:0000256" key="7">
    <source>
        <dbReference type="ARBA" id="ARBA00022840"/>
    </source>
</evidence>
<sequence length="872" mass="99865">MFNKVKKFFNTSTEMKIAQKLLKEINKLRSKYSSMSNEELQGQTQIFKDRLAKGEKLEDIRVEAFAAVREATRRVLNKFPYDVQMLGGIILDLGSVAEMKTGEGKTITSIAPVYLNALEGKGVIVSTVNEYLSERDATEMGEVHNWMGLTVGINKSQMDSHRKREAYACDITYSIHSELGFDYLRDNMVTNKEAKVQRGLNYVLIDEVDSILIDEAKTPLIISGGEKGSSNTYFAADQFVRTLVPDDYYIDMESKSIKLNDTGINKANKFFNIDNLYNIDNSELVHRIQNSLRAHKIMKKDVEYIIKDQKIELVDTFTGRIMEGRSYSEGLQQAIQAKEMIEIEPETKTLATITYQNFFRMFKKLAGMTGTAKTEEQEFIDIYNTRVNVIETNKPIIRIDDKDLIYSSFKAKYQAIVNEIKAKHAIGQPILVGTAQVDESEYLHSLLAKEGIPHTVLNAKQNESEAEIISKAGEVGAVTIATNMAGRGTDIKPSPEALAKGGLYVLGTNKSEARRIDNQLKGRAGRQGDVGYSKFFLSIEDQLMARFSNFEAIKESYGNLGDEPIKGKSIHKFFQRAQKKIEGFNYDNRKNVLSFDDVIRQQRDLVYTQRDIILLSENLDHYIERIINRGVNNFMNFEYIVMSNNEVNYETLLQFLNENFTRISKIKFTYKEISEHHYDELKEYLIKRFKEIYFSTLRDNLKNNVGEEQVVSNERHILLSALDQKWQNHIDIVDKLRSSANLVQYSQKNPFQIFTEEATKKFEAFINESADVAFVGLFNNRNAMKIEYTEIVLSDGRVLKLDSETPKEIIEHIRLQEEQNIQLKNQALQYQEVTLEDGTAFNVPKGIKVSEIKDLNDAQTLINKNNDETQNN</sequence>
<dbReference type="InterPro" id="IPR011116">
    <property type="entry name" value="SecA_Wing/Scaffold"/>
</dbReference>
<dbReference type="InterPro" id="IPR011115">
    <property type="entry name" value="SecA_DEAD"/>
</dbReference>
<evidence type="ECO:0000256" key="11">
    <source>
        <dbReference type="ARBA" id="ARBA00023136"/>
    </source>
</evidence>
<evidence type="ECO:0000259" key="16">
    <source>
        <dbReference type="PROSITE" id="PS51196"/>
    </source>
</evidence>
<keyword evidence="11 12" id="KW-0472">Membrane</keyword>
<evidence type="ECO:0000259" key="14">
    <source>
        <dbReference type="PROSITE" id="PS51192"/>
    </source>
</evidence>
<dbReference type="PANTHER" id="PTHR30612">
    <property type="entry name" value="SECA INNER MEMBRANE COMPONENT OF SEC PROTEIN SECRETION SYSTEM"/>
    <property type="match status" value="1"/>
</dbReference>
<keyword evidence="7 12" id="KW-0067">ATP-binding</keyword>
<dbReference type="Proteomes" id="UP001179842">
    <property type="component" value="Chromosome"/>
</dbReference>
<keyword evidence="10 12" id="KW-0811">Translocation</keyword>
<dbReference type="SMART" id="SM00958">
    <property type="entry name" value="SecA_PP_bind"/>
    <property type="match status" value="1"/>
</dbReference>
<dbReference type="PROSITE" id="PS51196">
    <property type="entry name" value="SECA_MOTOR_DEAD"/>
    <property type="match status" value="1"/>
</dbReference>
<feature type="binding site" evidence="12">
    <location>
        <position position="84"/>
    </location>
    <ligand>
        <name>ATP</name>
        <dbReference type="ChEBI" id="CHEBI:30616"/>
    </ligand>
</feature>
<comment type="similarity">
    <text evidence="2 12 13">Belongs to the SecA family.</text>
</comment>
<dbReference type="Gene3D" id="3.90.1440.10">
    <property type="entry name" value="SecA, preprotein cross-linking domain"/>
    <property type="match status" value="1"/>
</dbReference>